<dbReference type="InterPro" id="IPR017861">
    <property type="entry name" value="KAE1/TsaD"/>
</dbReference>
<dbReference type="PRINTS" id="PR00789">
    <property type="entry name" value="OSIALOPTASE"/>
</dbReference>
<feature type="binding site" evidence="7">
    <location>
        <position position="210"/>
    </location>
    <ligand>
        <name>substrate</name>
    </ligand>
</feature>
<proteinExistence type="inferred from homology"/>
<organism evidence="9 10">
    <name type="scientific">Tectimicrobiota bacterium</name>
    <dbReference type="NCBI Taxonomy" id="2528274"/>
    <lineage>
        <taxon>Bacteria</taxon>
        <taxon>Pseudomonadati</taxon>
        <taxon>Nitrospinota/Tectimicrobiota group</taxon>
        <taxon>Candidatus Tectimicrobiota</taxon>
    </lineage>
</organism>
<evidence type="ECO:0000259" key="8">
    <source>
        <dbReference type="Pfam" id="PF00814"/>
    </source>
</evidence>
<dbReference type="Proteomes" id="UP000782312">
    <property type="component" value="Unassembled WGS sequence"/>
</dbReference>
<evidence type="ECO:0000256" key="2">
    <source>
        <dbReference type="ARBA" id="ARBA00022694"/>
    </source>
</evidence>
<evidence type="ECO:0000313" key="9">
    <source>
        <dbReference type="EMBL" id="MBI3128831.1"/>
    </source>
</evidence>
<feature type="domain" description="Gcp-like" evidence="8">
    <location>
        <begin position="37"/>
        <end position="353"/>
    </location>
</feature>
<dbReference type="CDD" id="cd24133">
    <property type="entry name" value="ASKHA_NBD_TsaD_bac"/>
    <property type="match status" value="1"/>
</dbReference>
<comment type="catalytic activity">
    <reaction evidence="6 7">
        <text>L-threonylcarbamoyladenylate + adenosine(37) in tRNA = N(6)-L-threonylcarbamoyladenosine(37) in tRNA + AMP + H(+)</text>
        <dbReference type="Rhea" id="RHEA:37059"/>
        <dbReference type="Rhea" id="RHEA-COMP:10162"/>
        <dbReference type="Rhea" id="RHEA-COMP:10163"/>
        <dbReference type="ChEBI" id="CHEBI:15378"/>
        <dbReference type="ChEBI" id="CHEBI:73682"/>
        <dbReference type="ChEBI" id="CHEBI:74411"/>
        <dbReference type="ChEBI" id="CHEBI:74418"/>
        <dbReference type="ChEBI" id="CHEBI:456215"/>
        <dbReference type="EC" id="2.3.1.234"/>
    </reaction>
</comment>
<protein>
    <recommendedName>
        <fullName evidence="7">tRNA N6-adenosine threonylcarbamoyltransferase</fullName>
        <ecNumber evidence="7">2.3.1.234</ecNumber>
    </recommendedName>
    <alternativeName>
        <fullName evidence="7">N6-L-threonylcarbamoyladenine synthase</fullName>
        <shortName evidence="7">t(6)A synthase</shortName>
    </alternativeName>
    <alternativeName>
        <fullName evidence="7">t(6)A37 threonylcarbamoyladenosine biosynthesis protein TsaD</fullName>
    </alternativeName>
    <alternativeName>
        <fullName evidence="7">tRNA threonylcarbamoyladenosine biosynthesis protein TsaD</fullName>
    </alternativeName>
</protein>
<dbReference type="InterPro" id="IPR000905">
    <property type="entry name" value="Gcp-like_dom"/>
</dbReference>
<comment type="subcellular location">
    <subcellularLocation>
        <location evidence="7">Cytoplasm</location>
    </subcellularLocation>
</comment>
<dbReference type="GO" id="GO:0061711">
    <property type="term" value="F:tRNA N(6)-L-threonylcarbamoyladenine synthase activity"/>
    <property type="evidence" value="ECO:0007669"/>
    <property type="project" value="UniProtKB-EC"/>
</dbReference>
<keyword evidence="1 7" id="KW-0808">Transferase</keyword>
<keyword evidence="3 7" id="KW-0479">Metal-binding</keyword>
<evidence type="ECO:0000256" key="7">
    <source>
        <dbReference type="HAMAP-Rule" id="MF_01445"/>
    </source>
</evidence>
<keyword evidence="4 7" id="KW-0408">Iron</keyword>
<sequence length="391" mass="41055">MSGGHRLILGIETSCDETAASVLQVEDWDEGLAPPRVLSNVVASQHDLHGRFGGVVPELASRRHVEMADPVLRAALEDAGVSLDEVGAVAVTRGPGLVIALLVGLSAAKAIAWSRGIPLVGVHHLAGHIYSLFLDNPAPGEEQASGAAGGPPPFPHLALVVSGGHTDFYRVDAPGREAHLGGTLDDAVGEAYDKVAASMGLGYPGGPMVDRLHAAFRAENPSREAVPLPRPYLEDKLYSFSFSGLKTAALTFLRERGFYHDDPTLAPWARPSGMPEADARALAAGFQEAAVDVLVEKAARAARAQGLRAVSVSGGVAANRHLRGRLAERAKASGWSLHLPARRYCTDNAAMIACAGAFALRGREEAGMDYLALDADPAWELDPSGAADSRR</sequence>
<evidence type="ECO:0000256" key="4">
    <source>
        <dbReference type="ARBA" id="ARBA00023004"/>
    </source>
</evidence>
<dbReference type="NCBIfam" id="TIGR00329">
    <property type="entry name" value="gcp_kae1"/>
    <property type="match status" value="1"/>
</dbReference>
<feature type="binding site" evidence="7">
    <location>
        <position position="347"/>
    </location>
    <ligand>
        <name>Fe cation</name>
        <dbReference type="ChEBI" id="CHEBI:24875"/>
    </ligand>
</feature>
<accession>A0A932MR87</accession>
<name>A0A932MR87_UNCTE</name>
<dbReference type="GO" id="GO:0005506">
    <property type="term" value="F:iron ion binding"/>
    <property type="evidence" value="ECO:0007669"/>
    <property type="project" value="UniProtKB-UniRule"/>
</dbReference>
<dbReference type="HAMAP" id="MF_01445">
    <property type="entry name" value="TsaD"/>
    <property type="match status" value="1"/>
</dbReference>
<feature type="binding site" evidence="7">
    <location>
        <position position="124"/>
    </location>
    <ligand>
        <name>Fe cation</name>
        <dbReference type="ChEBI" id="CHEBI:24875"/>
    </ligand>
</feature>
<dbReference type="PANTHER" id="PTHR11735">
    <property type="entry name" value="TRNA N6-ADENOSINE THREONYLCARBAMOYLTRANSFERASE"/>
    <property type="match status" value="1"/>
</dbReference>
<dbReference type="Gene3D" id="3.30.420.40">
    <property type="match status" value="2"/>
</dbReference>
<dbReference type="Pfam" id="PF00814">
    <property type="entry name" value="TsaD"/>
    <property type="match status" value="1"/>
</dbReference>
<dbReference type="EC" id="2.3.1.234" evidence="7"/>
<keyword evidence="5 7" id="KW-0012">Acyltransferase</keyword>
<dbReference type="FunFam" id="3.30.420.40:FF:000012">
    <property type="entry name" value="tRNA N6-adenosine threonylcarbamoyltransferase"/>
    <property type="match status" value="1"/>
</dbReference>
<evidence type="ECO:0000256" key="5">
    <source>
        <dbReference type="ARBA" id="ARBA00023315"/>
    </source>
</evidence>
<evidence type="ECO:0000313" key="10">
    <source>
        <dbReference type="Proteomes" id="UP000782312"/>
    </source>
</evidence>
<dbReference type="InterPro" id="IPR022450">
    <property type="entry name" value="TsaD"/>
</dbReference>
<feature type="binding site" evidence="7">
    <location>
        <position position="319"/>
    </location>
    <ligand>
        <name>substrate</name>
    </ligand>
</feature>
<comment type="function">
    <text evidence="7">Required for the formation of a threonylcarbamoyl group on adenosine at position 37 (t(6)A37) in tRNAs that read codons beginning with adenine. Is involved in the transfer of the threonylcarbamoyl moiety of threonylcarbamoyl-AMP (TC-AMP) to the N6 group of A37, together with TsaE and TsaB. TsaD likely plays a direct catalytic role in this reaction.</text>
</comment>
<dbReference type="GO" id="GO:0002949">
    <property type="term" value="P:tRNA threonylcarbamoyladenosine modification"/>
    <property type="evidence" value="ECO:0007669"/>
    <property type="project" value="UniProtKB-UniRule"/>
</dbReference>
<dbReference type="AlphaFoldDB" id="A0A932MR87"/>
<dbReference type="EMBL" id="JACPUR010000035">
    <property type="protein sequence ID" value="MBI3128831.1"/>
    <property type="molecule type" value="Genomic_DNA"/>
</dbReference>
<feature type="binding site" evidence="7">
    <location>
        <begin position="160"/>
        <end position="164"/>
    </location>
    <ligand>
        <name>substrate</name>
    </ligand>
</feature>
<comment type="similarity">
    <text evidence="7">Belongs to the KAE1 / TsaD family.</text>
</comment>
<keyword evidence="2 7" id="KW-0819">tRNA processing</keyword>
<feature type="binding site" evidence="7">
    <location>
        <position position="128"/>
    </location>
    <ligand>
        <name>Fe cation</name>
        <dbReference type="ChEBI" id="CHEBI:24875"/>
    </ligand>
</feature>
<keyword evidence="7" id="KW-0963">Cytoplasm</keyword>
<feature type="binding site" evidence="7">
    <location>
        <position position="193"/>
    </location>
    <ligand>
        <name>substrate</name>
    </ligand>
</feature>
<dbReference type="SUPFAM" id="SSF53067">
    <property type="entry name" value="Actin-like ATPase domain"/>
    <property type="match status" value="2"/>
</dbReference>
<feature type="binding site" evidence="7">
    <location>
        <position position="206"/>
    </location>
    <ligand>
        <name>substrate</name>
    </ligand>
</feature>
<dbReference type="GO" id="GO:0005737">
    <property type="term" value="C:cytoplasm"/>
    <property type="evidence" value="ECO:0007669"/>
    <property type="project" value="UniProtKB-SubCell"/>
</dbReference>
<dbReference type="PANTHER" id="PTHR11735:SF6">
    <property type="entry name" value="TRNA N6-ADENOSINE THREONYLCARBAMOYLTRANSFERASE, MITOCHONDRIAL"/>
    <property type="match status" value="1"/>
</dbReference>
<comment type="caution">
    <text evidence="9">The sequence shown here is derived from an EMBL/GenBank/DDBJ whole genome shotgun (WGS) entry which is preliminary data.</text>
</comment>
<dbReference type="InterPro" id="IPR043129">
    <property type="entry name" value="ATPase_NBD"/>
</dbReference>
<evidence type="ECO:0000256" key="1">
    <source>
        <dbReference type="ARBA" id="ARBA00022679"/>
    </source>
</evidence>
<reference evidence="9" key="1">
    <citation type="submission" date="2020-07" db="EMBL/GenBank/DDBJ databases">
        <title>Huge and variable diversity of episymbiotic CPR bacteria and DPANN archaea in groundwater ecosystems.</title>
        <authorList>
            <person name="He C.Y."/>
            <person name="Keren R."/>
            <person name="Whittaker M."/>
            <person name="Farag I.F."/>
            <person name="Doudna J."/>
            <person name="Cate J.H.D."/>
            <person name="Banfield J.F."/>
        </authorList>
    </citation>
    <scope>NUCLEOTIDE SEQUENCE</scope>
    <source>
        <strain evidence="9">NC_groundwater_763_Ag_S-0.2um_68_21</strain>
    </source>
</reference>
<comment type="cofactor">
    <cofactor evidence="7">
        <name>Fe(2+)</name>
        <dbReference type="ChEBI" id="CHEBI:29033"/>
    </cofactor>
    <text evidence="7">Binds 1 Fe(2+) ion per subunit.</text>
</comment>
<evidence type="ECO:0000256" key="6">
    <source>
        <dbReference type="ARBA" id="ARBA00048117"/>
    </source>
</evidence>
<dbReference type="NCBIfam" id="TIGR03723">
    <property type="entry name" value="T6A_TsaD_YgjD"/>
    <property type="match status" value="1"/>
</dbReference>
<gene>
    <name evidence="7 9" type="primary">tsaD</name>
    <name evidence="9" type="ORF">HYZ11_14595</name>
</gene>
<evidence type="ECO:0000256" key="3">
    <source>
        <dbReference type="ARBA" id="ARBA00022723"/>
    </source>
</evidence>